<dbReference type="InterPro" id="IPR022753">
    <property type="entry name" value="T4SS_pilus_biogen_PilP"/>
</dbReference>
<evidence type="ECO:0008006" key="3">
    <source>
        <dbReference type="Google" id="ProtNLM"/>
    </source>
</evidence>
<dbReference type="EMBL" id="BARV01004381">
    <property type="protein sequence ID" value="GAI17671.1"/>
    <property type="molecule type" value="Genomic_DNA"/>
</dbReference>
<proteinExistence type="predicted"/>
<comment type="caution">
    <text evidence="2">The sequence shown here is derived from an EMBL/GenBank/DDBJ whole genome shotgun (WGS) entry which is preliminary data.</text>
</comment>
<sequence>QQPAAAQPGRQVGANADQGTKSHAKRLAELQAENQLLDWEAKNAKLRDDIRKAKLEQGTASPQGTAASLQQPLPASLGGAVGAGVGRLSPVGSMRASEGLEVLSIKAYEGRFVAWIDVGGRVQDVRRGDKLEGGWSVSAIDDSTVKLMRNGRVRILTY</sequence>
<reference evidence="2" key="1">
    <citation type="journal article" date="2014" name="Front. Microbiol.">
        <title>High frequency of phylogenetically diverse reductive dehalogenase-homologous genes in deep subseafloor sedimentary metagenomes.</title>
        <authorList>
            <person name="Kawai M."/>
            <person name="Futagami T."/>
            <person name="Toyoda A."/>
            <person name="Takaki Y."/>
            <person name="Nishi S."/>
            <person name="Hori S."/>
            <person name="Arai W."/>
            <person name="Tsubouchi T."/>
            <person name="Morono Y."/>
            <person name="Uchiyama I."/>
            <person name="Ito T."/>
            <person name="Fujiyama A."/>
            <person name="Inagaki F."/>
            <person name="Takami H."/>
        </authorList>
    </citation>
    <scope>NUCLEOTIDE SEQUENCE</scope>
    <source>
        <strain evidence="2">Expedition CK06-06</strain>
    </source>
</reference>
<feature type="non-terminal residue" evidence="2">
    <location>
        <position position="1"/>
    </location>
</feature>
<feature type="region of interest" description="Disordered" evidence="1">
    <location>
        <begin position="1"/>
        <end position="27"/>
    </location>
</feature>
<evidence type="ECO:0000313" key="2">
    <source>
        <dbReference type="EMBL" id="GAI17671.1"/>
    </source>
</evidence>
<evidence type="ECO:0000256" key="1">
    <source>
        <dbReference type="SAM" id="MobiDB-lite"/>
    </source>
</evidence>
<feature type="compositionally biased region" description="Polar residues" evidence="1">
    <location>
        <begin position="58"/>
        <end position="72"/>
    </location>
</feature>
<gene>
    <name evidence="2" type="ORF">S06H3_09780</name>
</gene>
<accession>X1MHX7</accession>
<feature type="region of interest" description="Disordered" evidence="1">
    <location>
        <begin position="53"/>
        <end position="72"/>
    </location>
</feature>
<name>X1MHX7_9ZZZZ</name>
<dbReference type="AlphaFoldDB" id="X1MHX7"/>
<protein>
    <recommendedName>
        <fullName evidence="3">Type IV pilus biogenesis protein PilP</fullName>
    </recommendedName>
</protein>
<dbReference type="NCBIfam" id="TIGR03021">
    <property type="entry name" value="pilP_fam"/>
    <property type="match status" value="1"/>
</dbReference>
<organism evidence="2">
    <name type="scientific">marine sediment metagenome</name>
    <dbReference type="NCBI Taxonomy" id="412755"/>
    <lineage>
        <taxon>unclassified sequences</taxon>
        <taxon>metagenomes</taxon>
        <taxon>ecological metagenomes</taxon>
    </lineage>
</organism>